<evidence type="ECO:0000256" key="1">
    <source>
        <dbReference type="ARBA" id="ARBA00004613"/>
    </source>
</evidence>
<dbReference type="STRING" id="144197.ENSSPAP00000003451"/>
<evidence type="ECO:0000256" key="4">
    <source>
        <dbReference type="ARBA" id="ARBA00022729"/>
    </source>
</evidence>
<feature type="domain" description="Pentraxin (PTX)" evidence="10">
    <location>
        <begin position="25"/>
        <end position="225"/>
    </location>
</feature>
<dbReference type="RefSeq" id="XP_008275283.1">
    <property type="nucleotide sequence ID" value="XM_008277061.1"/>
</dbReference>
<dbReference type="InterPro" id="IPR013320">
    <property type="entry name" value="ConA-like_dom_sf"/>
</dbReference>
<keyword evidence="4 9" id="KW-0732">Signal</keyword>
<evidence type="ECO:0000313" key="12">
    <source>
        <dbReference type="Proteomes" id="UP000694891"/>
    </source>
</evidence>
<comment type="subunit">
    <text evidence="9">Homopentamer. Pentaxin (or pentraxin) have a discoid arrangement of 5 non-covalently bound subunits.</text>
</comment>
<dbReference type="InterPro" id="IPR051005">
    <property type="entry name" value="Pentraxin_domain"/>
</dbReference>
<sequence>MDFKMKLLLVLVMLTACAASPRDMSDKMFTFALKSKNNHVQLITSQKSFSALTVCLRSKTDLKRDHALFSLATSSSSNAFLIFWDGANNQIQSEINDDVSDFTRLNYQPNMWHSVCTTWDSESGLVQLWFNGQPLVRKSSSNRTISGSPMIILGQEQDHYGAGFDIGQSFMGMISDVHMWDYVLHSCDIHDYVNESNFHPGNVLNWRALEFTIEGHVLIEDKFPSCQGLSV</sequence>
<comment type="caution">
    <text evidence="8">Lacks conserved residue(s) required for the propagation of feature annotation.</text>
</comment>
<dbReference type="OrthoDB" id="547680at2759"/>
<dbReference type="SUPFAM" id="SSF49899">
    <property type="entry name" value="Concanavalin A-like lectins/glucanases"/>
    <property type="match status" value="1"/>
</dbReference>
<dbReference type="PANTHER" id="PTHR45869">
    <property type="entry name" value="C-REACTIVE PROTEIN-RELATED"/>
    <property type="match status" value="1"/>
</dbReference>
<evidence type="ECO:0000256" key="5">
    <source>
        <dbReference type="ARBA" id="ARBA00022837"/>
    </source>
</evidence>
<dbReference type="PROSITE" id="PS51257">
    <property type="entry name" value="PROKAR_LIPOPROTEIN"/>
    <property type="match status" value="1"/>
</dbReference>
<dbReference type="AlphaFoldDB" id="A0A3B4Z7W7"/>
<comment type="similarity">
    <text evidence="7 9">Belongs to the pentraxin family.</text>
</comment>
<evidence type="ECO:0000256" key="6">
    <source>
        <dbReference type="ARBA" id="ARBA00023157"/>
    </source>
</evidence>
<evidence type="ECO:0000256" key="7">
    <source>
        <dbReference type="ARBA" id="ARBA00038102"/>
    </source>
</evidence>
<dbReference type="Gene3D" id="2.60.120.200">
    <property type="match status" value="1"/>
</dbReference>
<keyword evidence="12" id="KW-1185">Reference proteome</keyword>
<dbReference type="PANTHER" id="PTHR45869:SF7">
    <property type="entry name" value="C-REACTIVE PROTEIN"/>
    <property type="match status" value="1"/>
</dbReference>
<reference evidence="13" key="2">
    <citation type="submission" date="2025-04" db="UniProtKB">
        <authorList>
            <consortium name="RefSeq"/>
        </authorList>
    </citation>
    <scope>IDENTIFICATION</scope>
</reference>
<keyword evidence="6" id="KW-1015">Disulfide bond</keyword>
<keyword evidence="3 9" id="KW-0479">Metal-binding</keyword>
<dbReference type="Proteomes" id="UP000694891">
    <property type="component" value="Unplaced"/>
</dbReference>
<comment type="cofactor">
    <cofactor evidence="9">
        <name>Ca(2+)</name>
        <dbReference type="ChEBI" id="CHEBI:29108"/>
    </cofactor>
    <text evidence="9">Binds 2 calcium ions per subunit.</text>
</comment>
<keyword evidence="5 9" id="KW-0106">Calcium</keyword>
<evidence type="ECO:0000256" key="8">
    <source>
        <dbReference type="PROSITE-ProRule" id="PRU01172"/>
    </source>
</evidence>
<evidence type="ECO:0000256" key="9">
    <source>
        <dbReference type="RuleBase" id="RU362112"/>
    </source>
</evidence>
<name>A0A3B4Z7W7_9TELE</name>
<feature type="chain" id="PRO_5044515682" description="Pentraxin family member" evidence="9">
    <location>
        <begin position="20"/>
        <end position="231"/>
    </location>
</feature>
<dbReference type="FunFam" id="2.60.120.200:FF:000070">
    <property type="entry name" value="Serum amyloid P-component"/>
    <property type="match status" value="1"/>
</dbReference>
<protein>
    <recommendedName>
        <fullName evidence="9">Pentraxin family member</fullName>
    </recommendedName>
</protein>
<comment type="subcellular location">
    <subcellularLocation>
        <location evidence="1 9">Secreted</location>
    </subcellularLocation>
</comment>
<keyword evidence="2" id="KW-0964">Secreted</keyword>
<evidence type="ECO:0000313" key="11">
    <source>
        <dbReference type="Ensembl" id="ENSSPAP00000003451.1"/>
    </source>
</evidence>
<dbReference type="SMART" id="SM00159">
    <property type="entry name" value="PTX"/>
    <property type="match status" value="1"/>
</dbReference>
<dbReference type="PROSITE" id="PS51828">
    <property type="entry name" value="PTX_2"/>
    <property type="match status" value="1"/>
</dbReference>
<dbReference type="Pfam" id="PF00354">
    <property type="entry name" value="Pentaxin"/>
    <property type="match status" value="1"/>
</dbReference>
<dbReference type="InterPro" id="IPR001759">
    <property type="entry name" value="PTX_dom"/>
</dbReference>
<organism evidence="11">
    <name type="scientific">Stegastes partitus</name>
    <name type="common">bicolor damselfish</name>
    <dbReference type="NCBI Taxonomy" id="144197"/>
    <lineage>
        <taxon>Eukaryota</taxon>
        <taxon>Metazoa</taxon>
        <taxon>Chordata</taxon>
        <taxon>Craniata</taxon>
        <taxon>Vertebrata</taxon>
        <taxon>Euteleostomi</taxon>
        <taxon>Actinopterygii</taxon>
        <taxon>Neopterygii</taxon>
        <taxon>Teleostei</taxon>
        <taxon>Neoteleostei</taxon>
        <taxon>Acanthomorphata</taxon>
        <taxon>Ovalentaria</taxon>
        <taxon>Pomacentridae</taxon>
        <taxon>Stegastes</taxon>
    </lineage>
</organism>
<accession>A0A3B4Z7W7</accession>
<evidence type="ECO:0000259" key="10">
    <source>
        <dbReference type="PROSITE" id="PS51828"/>
    </source>
</evidence>
<evidence type="ECO:0000313" key="13">
    <source>
        <dbReference type="RefSeq" id="XP_008275283.1"/>
    </source>
</evidence>
<evidence type="ECO:0000256" key="2">
    <source>
        <dbReference type="ARBA" id="ARBA00022525"/>
    </source>
</evidence>
<dbReference type="GeneTree" id="ENSGT01100000263515"/>
<dbReference type="GO" id="GO:0046872">
    <property type="term" value="F:metal ion binding"/>
    <property type="evidence" value="ECO:0007669"/>
    <property type="project" value="UniProtKB-KW"/>
</dbReference>
<reference evidence="11" key="1">
    <citation type="submission" date="2023-09" db="UniProtKB">
        <authorList>
            <consortium name="Ensembl"/>
        </authorList>
    </citation>
    <scope>IDENTIFICATION</scope>
</reference>
<proteinExistence type="inferred from homology"/>
<gene>
    <name evidence="13" type="primary">LOC103353884</name>
</gene>
<feature type="signal peptide" evidence="9">
    <location>
        <begin position="1"/>
        <end position="19"/>
    </location>
</feature>
<dbReference type="GeneID" id="103353884"/>
<dbReference type="PRINTS" id="PR00895">
    <property type="entry name" value="PENTAXIN"/>
</dbReference>
<dbReference type="Ensembl" id="ENSSPAT00000003516.1">
    <property type="protein sequence ID" value="ENSSPAP00000003451.1"/>
    <property type="gene ID" value="ENSSPAG00000002669.1"/>
</dbReference>
<dbReference type="GO" id="GO:0005576">
    <property type="term" value="C:extracellular region"/>
    <property type="evidence" value="ECO:0007669"/>
    <property type="project" value="UniProtKB-SubCell"/>
</dbReference>
<evidence type="ECO:0000256" key="3">
    <source>
        <dbReference type="ARBA" id="ARBA00022723"/>
    </source>
</evidence>